<organism evidence="2 3">
    <name type="scientific">Ancylostoma ceylanicum</name>
    <dbReference type="NCBI Taxonomy" id="53326"/>
    <lineage>
        <taxon>Eukaryota</taxon>
        <taxon>Metazoa</taxon>
        <taxon>Ecdysozoa</taxon>
        <taxon>Nematoda</taxon>
        <taxon>Chromadorea</taxon>
        <taxon>Rhabditida</taxon>
        <taxon>Rhabditina</taxon>
        <taxon>Rhabditomorpha</taxon>
        <taxon>Strongyloidea</taxon>
        <taxon>Ancylostomatidae</taxon>
        <taxon>Ancylostomatinae</taxon>
        <taxon>Ancylostoma</taxon>
    </lineage>
</organism>
<evidence type="ECO:0000256" key="1">
    <source>
        <dbReference type="SAM" id="MobiDB-lite"/>
    </source>
</evidence>
<sequence length="71" mass="8089">MPRERRSQAHRYKSRPIVLMGFIRSVLPYRLLRSTQGSWFDDAAFPDVSSPTVDSCSTCSTSAPSPIRCRR</sequence>
<evidence type="ECO:0000313" key="3">
    <source>
        <dbReference type="Proteomes" id="UP000024635"/>
    </source>
</evidence>
<name>A0A016RX74_9BILA</name>
<evidence type="ECO:0000313" key="2">
    <source>
        <dbReference type="EMBL" id="EYB82539.1"/>
    </source>
</evidence>
<dbReference type="Proteomes" id="UP000024635">
    <property type="component" value="Unassembled WGS sequence"/>
</dbReference>
<protein>
    <submittedName>
        <fullName evidence="2">Uncharacterized protein</fullName>
    </submittedName>
</protein>
<gene>
    <name evidence="2" type="primary">Acey_s0357.g3377</name>
    <name evidence="2" type="ORF">Y032_0357g3377</name>
</gene>
<comment type="caution">
    <text evidence="2">The sequence shown here is derived from an EMBL/GenBank/DDBJ whole genome shotgun (WGS) entry which is preliminary data.</text>
</comment>
<dbReference type="EMBL" id="JARK01001693">
    <property type="protein sequence ID" value="EYB82539.1"/>
    <property type="molecule type" value="Genomic_DNA"/>
</dbReference>
<feature type="region of interest" description="Disordered" evidence="1">
    <location>
        <begin position="50"/>
        <end position="71"/>
    </location>
</feature>
<reference evidence="3" key="1">
    <citation type="journal article" date="2015" name="Nat. Genet.">
        <title>The genome and transcriptome of the zoonotic hookworm Ancylostoma ceylanicum identify infection-specific gene families.</title>
        <authorList>
            <person name="Schwarz E.M."/>
            <person name="Hu Y."/>
            <person name="Antoshechkin I."/>
            <person name="Miller M.M."/>
            <person name="Sternberg P.W."/>
            <person name="Aroian R.V."/>
        </authorList>
    </citation>
    <scope>NUCLEOTIDE SEQUENCE</scope>
    <source>
        <strain evidence="3">HY135</strain>
    </source>
</reference>
<feature type="compositionally biased region" description="Low complexity" evidence="1">
    <location>
        <begin position="55"/>
        <end position="71"/>
    </location>
</feature>
<dbReference type="AlphaFoldDB" id="A0A016RX74"/>
<keyword evidence="3" id="KW-1185">Reference proteome</keyword>
<accession>A0A016RX74</accession>
<proteinExistence type="predicted"/>